<organism evidence="2 3">
    <name type="scientific">Fraxinus pennsylvanica</name>
    <dbReference type="NCBI Taxonomy" id="56036"/>
    <lineage>
        <taxon>Eukaryota</taxon>
        <taxon>Viridiplantae</taxon>
        <taxon>Streptophyta</taxon>
        <taxon>Embryophyta</taxon>
        <taxon>Tracheophyta</taxon>
        <taxon>Spermatophyta</taxon>
        <taxon>Magnoliopsida</taxon>
        <taxon>eudicotyledons</taxon>
        <taxon>Gunneridae</taxon>
        <taxon>Pentapetalae</taxon>
        <taxon>asterids</taxon>
        <taxon>lamiids</taxon>
        <taxon>Lamiales</taxon>
        <taxon>Oleaceae</taxon>
        <taxon>Oleeae</taxon>
        <taxon>Fraxinus</taxon>
    </lineage>
</organism>
<dbReference type="EMBL" id="OU503037">
    <property type="protein sequence ID" value="CAI9757244.1"/>
    <property type="molecule type" value="Genomic_DNA"/>
</dbReference>
<dbReference type="Gene3D" id="3.80.10.10">
    <property type="entry name" value="Ribonuclease Inhibitor"/>
    <property type="match status" value="3"/>
</dbReference>
<dbReference type="GO" id="GO:0019005">
    <property type="term" value="C:SCF ubiquitin ligase complex"/>
    <property type="evidence" value="ECO:0007669"/>
    <property type="project" value="TreeGrafter"/>
</dbReference>
<dbReference type="SUPFAM" id="SSF52047">
    <property type="entry name" value="RNI-like"/>
    <property type="match status" value="1"/>
</dbReference>
<dbReference type="InterPro" id="IPR041567">
    <property type="entry name" value="COI1_F-box"/>
</dbReference>
<sequence length="751" mass="84283">MPTDTTLTINDLLPEAILSNIIAAVSDVRSRNSVALVCHKWRIFERATRTTLTLRGNIRDLYLFMVPTCFRSITHLDLSLLSPWGHSLTSSSAASITDQAIIADYLRHAFPEVTSLTLYARNLSNLQLLAPLWPNLKQVKLVRWHQRPQLATTGEELGILFQQCKSLCSLDLSSFYCWTDDVLVALESNPLVSLNLTCLNLLNPSFSEGFKSDEISEITKACPNVKEFRAACTFDPRYIGFVGNEALVSIATNCPKLAILHLADTKALSNLRGDPEHEGFTQEDARISVLTLIEVFSGLPLLEELVLDFCNNVRDSGPALEVLNSKCPKLRHLKLGQFHGISMPVESRLDGVALCERLESLSIRNVGDLDDMGLIAIARGCCRLAKFEIQGCKKITMRGMRTFVQLLQRTLVEVKISCCKNFGASSSLKALEPIQSRIRRLHIDCVWDCTEELQHLDAIEGKFDLNKLDQGEMLFQSFAHTKYLRTDDGDYGGNSKRCKYSDDLNCSYAGLDVNDNVYYKGCKNLYDLNCSYDGMDVNYNGYDNGNGFGEKTWDSLQSLSLWIAVGQLLTPLASAGLENCPNLEEIRIKVEGDCREMSKPSKDAFGLSILGNYLKLSKMHLDCGEIIGYAHTAPSGQMDLSLWERFYLFGIGDLGLTELDYWLPQDRDVNQRSLSLPAAGLLQQCLDLRKLFIHGTAHEHFIMFLVRIRGLRDVQLREDYYPAPESDMSTEMRADSCSRFEAALNRHQIPD</sequence>
<dbReference type="AlphaFoldDB" id="A0AAD1YTI2"/>
<gene>
    <name evidence="2" type="ORF">FPE_LOCUS4674</name>
</gene>
<dbReference type="FunFam" id="1.20.1280.50:FF:000023">
    <property type="entry name" value="F-box/LRR-repeat protein 4"/>
    <property type="match status" value="1"/>
</dbReference>
<accession>A0AAD1YTI2</accession>
<reference evidence="2" key="1">
    <citation type="submission" date="2023-05" db="EMBL/GenBank/DDBJ databases">
        <authorList>
            <person name="Huff M."/>
        </authorList>
    </citation>
    <scope>NUCLEOTIDE SEQUENCE</scope>
</reference>
<dbReference type="Proteomes" id="UP000834106">
    <property type="component" value="Chromosome 2"/>
</dbReference>
<evidence type="ECO:0000313" key="2">
    <source>
        <dbReference type="EMBL" id="CAI9757244.1"/>
    </source>
</evidence>
<dbReference type="CDD" id="cd22159">
    <property type="entry name" value="F-box_AtTIR1-like"/>
    <property type="match status" value="1"/>
</dbReference>
<dbReference type="PANTHER" id="PTHR13318:SF148">
    <property type="entry name" value="F-BOX PROTEIN MAX2"/>
    <property type="match status" value="1"/>
</dbReference>
<dbReference type="InterPro" id="IPR032675">
    <property type="entry name" value="LRR_dom_sf"/>
</dbReference>
<dbReference type="InterPro" id="IPR006553">
    <property type="entry name" value="Leu-rich_rpt_Cys-con_subtyp"/>
</dbReference>
<feature type="domain" description="COI1 F-box" evidence="1">
    <location>
        <begin position="13"/>
        <end position="50"/>
    </location>
</feature>
<dbReference type="GO" id="GO:0031146">
    <property type="term" value="P:SCF-dependent proteasomal ubiquitin-dependent protein catabolic process"/>
    <property type="evidence" value="ECO:0007669"/>
    <property type="project" value="TreeGrafter"/>
</dbReference>
<name>A0AAD1YTI2_9LAMI</name>
<dbReference type="GO" id="GO:0005634">
    <property type="term" value="C:nucleus"/>
    <property type="evidence" value="ECO:0007669"/>
    <property type="project" value="TreeGrafter"/>
</dbReference>
<keyword evidence="3" id="KW-1185">Reference proteome</keyword>
<proteinExistence type="predicted"/>
<evidence type="ECO:0000313" key="3">
    <source>
        <dbReference type="Proteomes" id="UP000834106"/>
    </source>
</evidence>
<dbReference type="Gene3D" id="1.20.1280.50">
    <property type="match status" value="1"/>
</dbReference>
<protein>
    <recommendedName>
        <fullName evidence="1">COI1 F-box domain-containing protein</fullName>
    </recommendedName>
</protein>
<evidence type="ECO:0000259" key="1">
    <source>
        <dbReference type="Pfam" id="PF18511"/>
    </source>
</evidence>
<dbReference type="SMART" id="SM00367">
    <property type="entry name" value="LRR_CC"/>
    <property type="match status" value="3"/>
</dbReference>
<dbReference type="Pfam" id="PF18511">
    <property type="entry name" value="F-box_5"/>
    <property type="match status" value="1"/>
</dbReference>
<dbReference type="PANTHER" id="PTHR13318">
    <property type="entry name" value="PARTNER OF PAIRED, ISOFORM B-RELATED"/>
    <property type="match status" value="1"/>
</dbReference>